<dbReference type="AlphaFoldDB" id="A0A8S4QWC6"/>
<organism evidence="1 2">
    <name type="scientific">Pararge aegeria aegeria</name>
    <dbReference type="NCBI Taxonomy" id="348720"/>
    <lineage>
        <taxon>Eukaryota</taxon>
        <taxon>Metazoa</taxon>
        <taxon>Ecdysozoa</taxon>
        <taxon>Arthropoda</taxon>
        <taxon>Hexapoda</taxon>
        <taxon>Insecta</taxon>
        <taxon>Pterygota</taxon>
        <taxon>Neoptera</taxon>
        <taxon>Endopterygota</taxon>
        <taxon>Lepidoptera</taxon>
        <taxon>Glossata</taxon>
        <taxon>Ditrysia</taxon>
        <taxon>Papilionoidea</taxon>
        <taxon>Nymphalidae</taxon>
        <taxon>Satyrinae</taxon>
        <taxon>Satyrini</taxon>
        <taxon>Parargina</taxon>
        <taxon>Pararge</taxon>
    </lineage>
</organism>
<reference evidence="1" key="1">
    <citation type="submission" date="2022-03" db="EMBL/GenBank/DDBJ databases">
        <authorList>
            <person name="Lindestad O."/>
        </authorList>
    </citation>
    <scope>NUCLEOTIDE SEQUENCE</scope>
</reference>
<proteinExistence type="predicted"/>
<name>A0A8S4QWC6_9NEOP</name>
<gene>
    <name evidence="1" type="primary">jg27751</name>
    <name evidence="1" type="ORF">PAEG_LOCUS5362</name>
</gene>
<dbReference type="OrthoDB" id="418748at2759"/>
<protein>
    <submittedName>
        <fullName evidence="1">Jg27751 protein</fullName>
    </submittedName>
</protein>
<dbReference type="EMBL" id="CAKXAJ010018137">
    <property type="protein sequence ID" value="CAH2217472.1"/>
    <property type="molecule type" value="Genomic_DNA"/>
</dbReference>
<dbReference type="Proteomes" id="UP000838756">
    <property type="component" value="Unassembled WGS sequence"/>
</dbReference>
<evidence type="ECO:0000313" key="1">
    <source>
        <dbReference type="EMBL" id="CAH2217472.1"/>
    </source>
</evidence>
<comment type="caution">
    <text evidence="1">The sequence shown here is derived from an EMBL/GenBank/DDBJ whole genome shotgun (WGS) entry which is preliminary data.</text>
</comment>
<keyword evidence="2" id="KW-1185">Reference proteome</keyword>
<accession>A0A8S4QWC6</accession>
<sequence>MWNHAASGGIDHDVKARICAAWAKWREFTVRPNNAVKAQAARLQVHLASTDTWPTLTRHVQELRVTEMKMLRWMSKVTSVTDASTLQSPELKLVATQESAG</sequence>
<evidence type="ECO:0000313" key="2">
    <source>
        <dbReference type="Proteomes" id="UP000838756"/>
    </source>
</evidence>